<keyword evidence="10 16" id="KW-1133">Transmembrane helix</keyword>
<comment type="catalytic activity">
    <reaction evidence="12">
        <text>L-threonyl-[protein] + ATP = O-phospho-L-threonyl-[protein] + ADP + H(+)</text>
        <dbReference type="Rhea" id="RHEA:46608"/>
        <dbReference type="Rhea" id="RHEA-COMP:11060"/>
        <dbReference type="Rhea" id="RHEA-COMP:11605"/>
        <dbReference type="ChEBI" id="CHEBI:15378"/>
        <dbReference type="ChEBI" id="CHEBI:30013"/>
        <dbReference type="ChEBI" id="CHEBI:30616"/>
        <dbReference type="ChEBI" id="CHEBI:61977"/>
        <dbReference type="ChEBI" id="CHEBI:456216"/>
        <dbReference type="EC" id="2.7.11.1"/>
    </reaction>
</comment>
<keyword evidence="19" id="KW-1185">Reference proteome</keyword>
<dbReference type="Proteomes" id="UP000273307">
    <property type="component" value="Unassembled WGS sequence"/>
</dbReference>
<gene>
    <name evidence="18" type="primary">pknH_3</name>
    <name evidence="18" type="ORF">LAUMK136_03976</name>
</gene>
<dbReference type="FunFam" id="3.30.200.20:FF:000348">
    <property type="entry name" value="Serine/threonine protein kinase"/>
    <property type="match status" value="1"/>
</dbReference>
<evidence type="ECO:0000256" key="6">
    <source>
        <dbReference type="ARBA" id="ARBA00022692"/>
    </source>
</evidence>
<dbReference type="RefSeq" id="WP_122497541.1">
    <property type="nucleotide sequence ID" value="NZ_UPHP01000110.1"/>
</dbReference>
<dbReference type="OrthoDB" id="9762169at2"/>
<dbReference type="Gene3D" id="1.10.510.10">
    <property type="entry name" value="Transferase(Phosphotransferase) domain 1"/>
    <property type="match status" value="1"/>
</dbReference>
<dbReference type="PROSITE" id="PS50011">
    <property type="entry name" value="PROTEIN_KINASE_DOM"/>
    <property type="match status" value="1"/>
</dbReference>
<comment type="subcellular location">
    <subcellularLocation>
        <location evidence="1">Cell membrane</location>
        <topology evidence="1">Single-pass membrane protein</topology>
    </subcellularLocation>
</comment>
<evidence type="ECO:0000259" key="17">
    <source>
        <dbReference type="PROSITE" id="PS50011"/>
    </source>
</evidence>
<dbReference type="EC" id="2.7.11.1" evidence="2"/>
<comment type="catalytic activity">
    <reaction evidence="13">
        <text>L-seryl-[protein] + ATP = O-phospho-L-seryl-[protein] + ADP + H(+)</text>
        <dbReference type="Rhea" id="RHEA:17989"/>
        <dbReference type="Rhea" id="RHEA-COMP:9863"/>
        <dbReference type="Rhea" id="RHEA-COMP:11604"/>
        <dbReference type="ChEBI" id="CHEBI:15378"/>
        <dbReference type="ChEBI" id="CHEBI:29999"/>
        <dbReference type="ChEBI" id="CHEBI:30616"/>
        <dbReference type="ChEBI" id="CHEBI:83421"/>
        <dbReference type="ChEBI" id="CHEBI:456216"/>
        <dbReference type="EC" id="2.7.11.1"/>
    </reaction>
</comment>
<evidence type="ECO:0000256" key="5">
    <source>
        <dbReference type="ARBA" id="ARBA00022679"/>
    </source>
</evidence>
<accession>A0A498Q9U3</accession>
<keyword evidence="5 18" id="KW-0808">Transferase</keyword>
<evidence type="ECO:0000256" key="7">
    <source>
        <dbReference type="ARBA" id="ARBA00022741"/>
    </source>
</evidence>
<dbReference type="GO" id="GO:0080090">
    <property type="term" value="P:regulation of primary metabolic process"/>
    <property type="evidence" value="ECO:0007669"/>
    <property type="project" value="UniProtKB-ARBA"/>
</dbReference>
<dbReference type="PANTHER" id="PTHR43289:SF6">
    <property type="entry name" value="SERINE_THREONINE-PROTEIN KINASE NEKL-3"/>
    <property type="match status" value="1"/>
</dbReference>
<evidence type="ECO:0000256" key="10">
    <source>
        <dbReference type="ARBA" id="ARBA00022989"/>
    </source>
</evidence>
<evidence type="ECO:0000256" key="4">
    <source>
        <dbReference type="ARBA" id="ARBA00022527"/>
    </source>
</evidence>
<dbReference type="PROSITE" id="PS00107">
    <property type="entry name" value="PROTEIN_KINASE_ATP"/>
    <property type="match status" value="1"/>
</dbReference>
<dbReference type="InterPro" id="IPR038232">
    <property type="entry name" value="PknH-like_Extracell_sf"/>
</dbReference>
<feature type="domain" description="Protein kinase" evidence="17">
    <location>
        <begin position="16"/>
        <end position="276"/>
    </location>
</feature>
<feature type="compositionally biased region" description="Pro residues" evidence="15">
    <location>
        <begin position="297"/>
        <end position="308"/>
    </location>
</feature>
<evidence type="ECO:0000256" key="16">
    <source>
        <dbReference type="SAM" id="Phobius"/>
    </source>
</evidence>
<keyword evidence="4" id="KW-0723">Serine/threonine-protein kinase</keyword>
<proteinExistence type="predicted"/>
<feature type="compositionally biased region" description="Pro residues" evidence="15">
    <location>
        <begin position="363"/>
        <end position="375"/>
    </location>
</feature>
<dbReference type="Gene3D" id="3.30.200.20">
    <property type="entry name" value="Phosphorylase Kinase, domain 1"/>
    <property type="match status" value="1"/>
</dbReference>
<evidence type="ECO:0000256" key="2">
    <source>
        <dbReference type="ARBA" id="ARBA00012513"/>
    </source>
</evidence>
<keyword evidence="11 16" id="KW-0472">Membrane</keyword>
<feature type="transmembrane region" description="Helical" evidence="16">
    <location>
        <begin position="431"/>
        <end position="453"/>
    </location>
</feature>
<dbReference type="InterPro" id="IPR000719">
    <property type="entry name" value="Prot_kinase_dom"/>
</dbReference>
<dbReference type="GO" id="GO:0106310">
    <property type="term" value="F:protein serine kinase activity"/>
    <property type="evidence" value="ECO:0007669"/>
    <property type="project" value="RHEA"/>
</dbReference>
<evidence type="ECO:0000256" key="8">
    <source>
        <dbReference type="ARBA" id="ARBA00022777"/>
    </source>
</evidence>
<name>A0A498Q9U3_9MYCO</name>
<dbReference type="AlphaFoldDB" id="A0A498Q9U3"/>
<dbReference type="InterPro" id="IPR011009">
    <property type="entry name" value="Kinase-like_dom_sf"/>
</dbReference>
<evidence type="ECO:0000256" key="12">
    <source>
        <dbReference type="ARBA" id="ARBA00047899"/>
    </source>
</evidence>
<evidence type="ECO:0000313" key="19">
    <source>
        <dbReference type="Proteomes" id="UP000273307"/>
    </source>
</evidence>
<dbReference type="InterPro" id="IPR008271">
    <property type="entry name" value="Ser/Thr_kinase_AS"/>
</dbReference>
<dbReference type="InterPro" id="IPR026954">
    <property type="entry name" value="PknH-like_Extracell"/>
</dbReference>
<dbReference type="GO" id="GO:0005886">
    <property type="term" value="C:plasma membrane"/>
    <property type="evidence" value="ECO:0007669"/>
    <property type="project" value="UniProtKB-SubCell"/>
</dbReference>
<dbReference type="InterPro" id="IPR017441">
    <property type="entry name" value="Protein_kinase_ATP_BS"/>
</dbReference>
<reference evidence="18 19" key="1">
    <citation type="submission" date="2018-09" db="EMBL/GenBank/DDBJ databases">
        <authorList>
            <person name="Tagini F."/>
        </authorList>
    </citation>
    <scope>NUCLEOTIDE SEQUENCE [LARGE SCALE GENOMIC DNA]</scope>
    <source>
        <strain evidence="18 19">MK136</strain>
    </source>
</reference>
<evidence type="ECO:0000256" key="1">
    <source>
        <dbReference type="ARBA" id="ARBA00004162"/>
    </source>
</evidence>
<feature type="compositionally biased region" description="Pro residues" evidence="15">
    <location>
        <begin position="402"/>
        <end position="414"/>
    </location>
</feature>
<keyword evidence="6 16" id="KW-0812">Transmembrane</keyword>
<evidence type="ECO:0000256" key="15">
    <source>
        <dbReference type="SAM" id="MobiDB-lite"/>
    </source>
</evidence>
<dbReference type="SUPFAM" id="SSF56112">
    <property type="entry name" value="Protein kinase-like (PK-like)"/>
    <property type="match status" value="1"/>
</dbReference>
<feature type="binding site" evidence="14">
    <location>
        <position position="45"/>
    </location>
    <ligand>
        <name>ATP</name>
        <dbReference type="ChEBI" id="CHEBI:30616"/>
    </ligand>
</feature>
<evidence type="ECO:0000256" key="11">
    <source>
        <dbReference type="ARBA" id="ARBA00023136"/>
    </source>
</evidence>
<dbReference type="FunFam" id="1.10.510.10:FF:000021">
    <property type="entry name" value="Serine/threonine protein kinase"/>
    <property type="match status" value="1"/>
</dbReference>
<dbReference type="GO" id="GO:0004674">
    <property type="term" value="F:protein serine/threonine kinase activity"/>
    <property type="evidence" value="ECO:0007669"/>
    <property type="project" value="UniProtKB-KW"/>
</dbReference>
<dbReference type="Gene3D" id="3.40.1000.70">
    <property type="entry name" value="PknH-like extracellular domain"/>
    <property type="match status" value="1"/>
</dbReference>
<dbReference type="PANTHER" id="PTHR43289">
    <property type="entry name" value="MITOGEN-ACTIVATED PROTEIN KINASE KINASE KINASE 20-RELATED"/>
    <property type="match status" value="1"/>
</dbReference>
<dbReference type="EMBL" id="UPHP01000110">
    <property type="protein sequence ID" value="VBA41332.1"/>
    <property type="molecule type" value="Genomic_DNA"/>
</dbReference>
<protein>
    <recommendedName>
        <fullName evidence="2">non-specific serine/threonine protein kinase</fullName>
        <ecNumber evidence="2">2.7.11.1</ecNumber>
    </recommendedName>
</protein>
<organism evidence="18 19">
    <name type="scientific">Mycobacterium attenuatum</name>
    <dbReference type="NCBI Taxonomy" id="2341086"/>
    <lineage>
        <taxon>Bacteria</taxon>
        <taxon>Bacillati</taxon>
        <taxon>Actinomycetota</taxon>
        <taxon>Actinomycetes</taxon>
        <taxon>Mycobacteriales</taxon>
        <taxon>Mycobacteriaceae</taxon>
        <taxon>Mycobacterium</taxon>
    </lineage>
</organism>
<evidence type="ECO:0000256" key="3">
    <source>
        <dbReference type="ARBA" id="ARBA00022475"/>
    </source>
</evidence>
<keyword evidence="3" id="KW-1003">Cell membrane</keyword>
<dbReference type="Pfam" id="PF14032">
    <property type="entry name" value="PknH_C"/>
    <property type="match status" value="1"/>
</dbReference>
<dbReference type="GO" id="GO:0005524">
    <property type="term" value="F:ATP binding"/>
    <property type="evidence" value="ECO:0007669"/>
    <property type="project" value="UniProtKB-UniRule"/>
</dbReference>
<keyword evidence="8 18" id="KW-0418">Kinase</keyword>
<keyword evidence="7 14" id="KW-0547">Nucleotide-binding</keyword>
<dbReference type="PROSITE" id="PS00108">
    <property type="entry name" value="PROTEIN_KINASE_ST"/>
    <property type="match status" value="1"/>
</dbReference>
<evidence type="ECO:0000256" key="13">
    <source>
        <dbReference type="ARBA" id="ARBA00048679"/>
    </source>
</evidence>
<dbReference type="CDD" id="cd14014">
    <property type="entry name" value="STKc_PknB_like"/>
    <property type="match status" value="1"/>
</dbReference>
<evidence type="ECO:0000256" key="14">
    <source>
        <dbReference type="PROSITE-ProRule" id="PRU10141"/>
    </source>
</evidence>
<keyword evidence="9 14" id="KW-0067">ATP-binding</keyword>
<evidence type="ECO:0000313" key="18">
    <source>
        <dbReference type="EMBL" id="VBA41332.1"/>
    </source>
</evidence>
<evidence type="ECO:0000256" key="9">
    <source>
        <dbReference type="ARBA" id="ARBA00022840"/>
    </source>
</evidence>
<feature type="compositionally biased region" description="Low complexity" evidence="15">
    <location>
        <begin position="333"/>
        <end position="347"/>
    </location>
</feature>
<feature type="compositionally biased region" description="Low complexity" evidence="15">
    <location>
        <begin position="309"/>
        <end position="326"/>
    </location>
</feature>
<feature type="region of interest" description="Disordered" evidence="15">
    <location>
        <begin position="293"/>
        <end position="428"/>
    </location>
</feature>
<dbReference type="Pfam" id="PF00069">
    <property type="entry name" value="Pkinase"/>
    <property type="match status" value="1"/>
</dbReference>
<sequence length="656" mass="69462">MSDAQGSRVGSIFGPYRLKRLLGRGGMGEVYEAEHTVKEWTVAVKLMSETFSKDPVFRERMKREARITGRLQEPHVVPIHDYGEIDGQMYLEMRLIEGTDLDNILKRFGPLTPPRAVAIVTQIASALDAAHAAGVMHRDIKPQNILVTRDDFAYLVDFGIASATTDEKLTQLGTAVGTWKYMAPERFSNDEVTYRADIYALACVLHECLTGSPPYRADSASMLVTAHLMDPIPQPSTLRSGIPKAFDAVIARGMAKKPEDRYASAGDLALAAHEALSDPDQDHAADILRRSQEATLPGPPTAAAPPTMPATGMAPSAPPAAAASTRQPPPYYPAGAGSVPPSGPSAGLGQPRMPGPSAASGRVPPPPAPAAPPSWPQTGGQMPAGQPAPAFYQGGGWGGTPPNAPPPGQPPGPPVWNQGQQPTTSRNRNPWPIVAAVAIVLVLVVGGVGIWLVTRPTPTPPPKPISEDRLSSLLLNASEINSVMGASNIQPGKPITSMDTSPVTLSLPDCQAALYTSQDPVYAGTGYTGISGLVSSEPGDNYDHWVNQAVVAFPSADKARSFLQSAAAKWKNCAGKTVTVTNQGKTYRWTFANVVGSPPKITVIDTQEGADGWECQRAMSVVNNVVVDINACGYHITDQGGQITDQIIAKVNKEAK</sequence>
<dbReference type="SMART" id="SM00220">
    <property type="entry name" value="S_TKc"/>
    <property type="match status" value="1"/>
</dbReference>